<protein>
    <recommendedName>
        <fullName evidence="6">Hydroxyproline-rich glycoprotein family protein</fullName>
    </recommendedName>
</protein>
<dbReference type="PANTHER" id="PTHR31342">
    <property type="entry name" value="PROTEIN CHUP1, CHLOROPLASTIC"/>
    <property type="match status" value="1"/>
</dbReference>
<keyword evidence="1 2" id="KW-0175">Coiled coil</keyword>
<dbReference type="Proteomes" id="UP000029120">
    <property type="component" value="Chromosome 1"/>
</dbReference>
<dbReference type="AlphaFoldDB" id="A0A087HMP8"/>
<accession>A0A087HMP8</accession>
<proteinExistence type="predicted"/>
<dbReference type="OrthoDB" id="2020598at2759"/>
<feature type="region of interest" description="Disordered" evidence="3">
    <location>
        <begin position="308"/>
        <end position="339"/>
    </location>
</feature>
<evidence type="ECO:0000256" key="2">
    <source>
        <dbReference type="SAM" id="Coils"/>
    </source>
</evidence>
<evidence type="ECO:0000256" key="1">
    <source>
        <dbReference type="ARBA" id="ARBA00023054"/>
    </source>
</evidence>
<feature type="region of interest" description="Disordered" evidence="3">
    <location>
        <begin position="355"/>
        <end position="452"/>
    </location>
</feature>
<evidence type="ECO:0000313" key="5">
    <source>
        <dbReference type="Proteomes" id="UP000029120"/>
    </source>
</evidence>
<dbReference type="Gramene" id="KFK43400">
    <property type="protein sequence ID" value="KFK43400"/>
    <property type="gene ID" value="AALP_AA1G121000"/>
</dbReference>
<feature type="compositionally biased region" description="Low complexity" evidence="3">
    <location>
        <begin position="395"/>
        <end position="404"/>
    </location>
</feature>
<sequence length="761" mass="83917">MSVKTSKVEPVKWQASLRRCKSTKEDVKSSLVSPSSSIKESRSPFVSQRVSPSSSIKESRSPFLSQRTLRRVASSVNEIKSAHREVAKISSSSFDSSKWTGNFILTVELRRKIIAFRGIIDLPPLTSYLSITNMVIRTMKDLHKLCPEIVDSSQILAIRRADVDKLLDQFYNALKSIGDSWIDDNGWIIRSKYRNTSVRKNLSDQIVEKVLVALDGLIKGMNERLNVTEIRNDVTKNEVSPQGKTSSKRPEPVKKQPITPRSVLTPPRKVGDFAISVSNLPKNVRMHALVKLSPMDVKRLATENMFQKEAQSKTADVDNESVKEKQEKKSEKDSEKVVKPKEAILEEKVSVKNEIDGNAALPPPQPLPMAARKGPAPLPPPPPGAAALQPPPLLPMAAGKGPASLPLPPSGAAPPPPPPMAAGKGPGALPPPPGAAGKGPGGPPPPPPLRLGIKKATSKLKRSTQLGELYRFVKEIIEGKNPEAKSRAPSGGSKVAIGSAPAASGKQGMADALAEITKNSPYFQRIQADVQMYMKAINELKREISMFRNKDITELLTFHQYMESVLEKLADETQVLSRCEGFPQSKLEAIRLAAALYSKLQGMIKELKNWKIVSPANQLFEKTERYFAKIRKEIEKLDQTKAEEEKTFKSHNIHFDFNILIQIKELMVDISSGCMELALKSLLISNSQEKREAKIASHAAESRVGKASMKDKTVGWAKTLWRAFQFAHKVYHFAGGHDDRADKLTKELADEINLILGNHSS</sequence>
<feature type="region of interest" description="Disordered" evidence="3">
    <location>
        <begin position="236"/>
        <end position="265"/>
    </location>
</feature>
<feature type="coiled-coil region" evidence="2">
    <location>
        <begin position="523"/>
        <end position="550"/>
    </location>
</feature>
<organism evidence="4 5">
    <name type="scientific">Arabis alpina</name>
    <name type="common">Alpine rock-cress</name>
    <dbReference type="NCBI Taxonomy" id="50452"/>
    <lineage>
        <taxon>Eukaryota</taxon>
        <taxon>Viridiplantae</taxon>
        <taxon>Streptophyta</taxon>
        <taxon>Embryophyta</taxon>
        <taxon>Tracheophyta</taxon>
        <taxon>Spermatophyta</taxon>
        <taxon>Magnoliopsida</taxon>
        <taxon>eudicotyledons</taxon>
        <taxon>Gunneridae</taxon>
        <taxon>Pentapetalae</taxon>
        <taxon>rosids</taxon>
        <taxon>malvids</taxon>
        <taxon>Brassicales</taxon>
        <taxon>Brassicaceae</taxon>
        <taxon>Arabideae</taxon>
        <taxon>Arabis</taxon>
    </lineage>
</organism>
<feature type="compositionally biased region" description="Basic and acidic residues" evidence="3">
    <location>
        <begin position="320"/>
        <end position="339"/>
    </location>
</feature>
<feature type="compositionally biased region" description="Low complexity" evidence="3">
    <location>
        <begin position="29"/>
        <end position="38"/>
    </location>
</feature>
<dbReference type="EMBL" id="CM002869">
    <property type="protein sequence ID" value="KFK43400.1"/>
    <property type="molecule type" value="Genomic_DNA"/>
</dbReference>
<dbReference type="PANTHER" id="PTHR31342:SF39">
    <property type="entry name" value="HYDROXYPROLINE-RICH GLYCOPROTEIN FAMILY PROTEIN"/>
    <property type="match status" value="1"/>
</dbReference>
<name>A0A087HMP8_ARAAL</name>
<gene>
    <name evidence="4" type="ordered locus">AALP_Aa1g121000</name>
</gene>
<dbReference type="InterPro" id="IPR040265">
    <property type="entry name" value="CHUP1/IPGA1-like"/>
</dbReference>
<feature type="compositionally biased region" description="Pro residues" evidence="3">
    <location>
        <begin position="376"/>
        <end position="394"/>
    </location>
</feature>
<evidence type="ECO:0000256" key="3">
    <source>
        <dbReference type="SAM" id="MobiDB-lite"/>
    </source>
</evidence>
<reference evidence="5" key="1">
    <citation type="journal article" date="2015" name="Nat. Plants">
        <title>Genome expansion of Arabis alpina linked with retrotransposition and reduced symmetric DNA methylation.</title>
        <authorList>
            <person name="Willing E.M."/>
            <person name="Rawat V."/>
            <person name="Mandakova T."/>
            <person name="Maumus F."/>
            <person name="James G.V."/>
            <person name="Nordstroem K.J."/>
            <person name="Becker C."/>
            <person name="Warthmann N."/>
            <person name="Chica C."/>
            <person name="Szarzynska B."/>
            <person name="Zytnicki M."/>
            <person name="Albani M.C."/>
            <person name="Kiefer C."/>
            <person name="Bergonzi S."/>
            <person name="Castaings L."/>
            <person name="Mateos J.L."/>
            <person name="Berns M.C."/>
            <person name="Bujdoso N."/>
            <person name="Piofczyk T."/>
            <person name="de Lorenzo L."/>
            <person name="Barrero-Sicilia C."/>
            <person name="Mateos I."/>
            <person name="Piednoel M."/>
            <person name="Hagmann J."/>
            <person name="Chen-Min-Tao R."/>
            <person name="Iglesias-Fernandez R."/>
            <person name="Schuster S.C."/>
            <person name="Alonso-Blanco C."/>
            <person name="Roudier F."/>
            <person name="Carbonero P."/>
            <person name="Paz-Ares J."/>
            <person name="Davis S.J."/>
            <person name="Pecinka A."/>
            <person name="Quesneville H."/>
            <person name="Colot V."/>
            <person name="Lysak M.A."/>
            <person name="Weigel D."/>
            <person name="Coupland G."/>
            <person name="Schneeberger K."/>
        </authorList>
    </citation>
    <scope>NUCLEOTIDE SEQUENCE [LARGE SCALE GENOMIC DNA]</scope>
    <source>
        <strain evidence="5">cv. Pajares</strain>
    </source>
</reference>
<dbReference type="eggNOG" id="ENOG502QQ2D">
    <property type="taxonomic scope" value="Eukaryota"/>
</dbReference>
<evidence type="ECO:0008006" key="6">
    <source>
        <dbReference type="Google" id="ProtNLM"/>
    </source>
</evidence>
<keyword evidence="5" id="KW-1185">Reference proteome</keyword>
<evidence type="ECO:0000313" key="4">
    <source>
        <dbReference type="EMBL" id="KFK43400.1"/>
    </source>
</evidence>
<feature type="region of interest" description="Disordered" evidence="3">
    <location>
        <begin position="27"/>
        <end position="62"/>
    </location>
</feature>
<feature type="compositionally biased region" description="Pro residues" evidence="3">
    <location>
        <begin position="405"/>
        <end position="420"/>
    </location>
</feature>